<organism evidence="2 3">
    <name type="scientific">Acanthoscelides obtectus</name>
    <name type="common">Bean weevil</name>
    <name type="synonym">Bruchus obtectus</name>
    <dbReference type="NCBI Taxonomy" id="200917"/>
    <lineage>
        <taxon>Eukaryota</taxon>
        <taxon>Metazoa</taxon>
        <taxon>Ecdysozoa</taxon>
        <taxon>Arthropoda</taxon>
        <taxon>Hexapoda</taxon>
        <taxon>Insecta</taxon>
        <taxon>Pterygota</taxon>
        <taxon>Neoptera</taxon>
        <taxon>Endopterygota</taxon>
        <taxon>Coleoptera</taxon>
        <taxon>Polyphaga</taxon>
        <taxon>Cucujiformia</taxon>
        <taxon>Chrysomeloidea</taxon>
        <taxon>Chrysomelidae</taxon>
        <taxon>Bruchinae</taxon>
        <taxon>Bruchini</taxon>
        <taxon>Acanthoscelides</taxon>
    </lineage>
</organism>
<accession>A0A9P0P5S6</accession>
<dbReference type="OrthoDB" id="6781428at2759"/>
<protein>
    <submittedName>
        <fullName evidence="2">Uncharacterized protein</fullName>
    </submittedName>
</protein>
<comment type="caution">
    <text evidence="2">The sequence shown here is derived from an EMBL/GenBank/DDBJ whole genome shotgun (WGS) entry which is preliminary data.</text>
</comment>
<evidence type="ECO:0000313" key="3">
    <source>
        <dbReference type="Proteomes" id="UP001152888"/>
    </source>
</evidence>
<evidence type="ECO:0000256" key="1">
    <source>
        <dbReference type="SAM" id="MobiDB-lite"/>
    </source>
</evidence>
<name>A0A9P0P5S6_ACAOB</name>
<sequence length="148" mass="17337">MRDDLDPDYSDSANSKLNKHLWKSVQRKSNLNKGLAYTSKSGKNMPARRGYECETDVCNACDRFKNQIDAAENPEEKSRLNQEHSLHQAKAQKFYDDLKRFSEQAKTDEKMDVISFDYQQNLPVPVLPIGDIFYKRQLWVYNQCFYLA</sequence>
<dbReference type="Proteomes" id="UP001152888">
    <property type="component" value="Unassembled WGS sequence"/>
</dbReference>
<proteinExistence type="predicted"/>
<feature type="region of interest" description="Disordered" evidence="1">
    <location>
        <begin position="1"/>
        <end position="21"/>
    </location>
</feature>
<dbReference type="EMBL" id="CAKOFQ010006750">
    <property type="protein sequence ID" value="CAH1968155.1"/>
    <property type="molecule type" value="Genomic_DNA"/>
</dbReference>
<reference evidence="2" key="1">
    <citation type="submission" date="2022-03" db="EMBL/GenBank/DDBJ databases">
        <authorList>
            <person name="Sayadi A."/>
        </authorList>
    </citation>
    <scope>NUCLEOTIDE SEQUENCE</scope>
</reference>
<keyword evidence="3" id="KW-1185">Reference proteome</keyword>
<dbReference type="AlphaFoldDB" id="A0A9P0P5S6"/>
<gene>
    <name evidence="2" type="ORF">ACAOBT_LOCUS7697</name>
</gene>
<evidence type="ECO:0000313" key="2">
    <source>
        <dbReference type="EMBL" id="CAH1968155.1"/>
    </source>
</evidence>